<dbReference type="Gene3D" id="3.40.50.170">
    <property type="entry name" value="Formyl transferase, N-terminal domain"/>
    <property type="match status" value="1"/>
</dbReference>
<protein>
    <recommendedName>
        <fullName evidence="4 8">Methionyl-tRNA formyltransferase</fullName>
        <ecNumber evidence="3 8">2.1.2.9</ecNumber>
    </recommendedName>
</protein>
<keyword evidence="6 8" id="KW-0648">Protein biosynthesis</keyword>
<comment type="catalytic activity">
    <reaction evidence="7 8">
        <text>L-methionyl-tRNA(fMet) + (6R)-10-formyltetrahydrofolate = N-formyl-L-methionyl-tRNA(fMet) + (6S)-5,6,7,8-tetrahydrofolate + H(+)</text>
        <dbReference type="Rhea" id="RHEA:24380"/>
        <dbReference type="Rhea" id="RHEA-COMP:9952"/>
        <dbReference type="Rhea" id="RHEA-COMP:9953"/>
        <dbReference type="ChEBI" id="CHEBI:15378"/>
        <dbReference type="ChEBI" id="CHEBI:57453"/>
        <dbReference type="ChEBI" id="CHEBI:78530"/>
        <dbReference type="ChEBI" id="CHEBI:78844"/>
        <dbReference type="ChEBI" id="CHEBI:195366"/>
        <dbReference type="EC" id="2.1.2.9"/>
    </reaction>
</comment>
<evidence type="ECO:0000259" key="9">
    <source>
        <dbReference type="Pfam" id="PF00551"/>
    </source>
</evidence>
<dbReference type="GO" id="GO:0004479">
    <property type="term" value="F:methionyl-tRNA formyltransferase activity"/>
    <property type="evidence" value="ECO:0007669"/>
    <property type="project" value="UniProtKB-UniRule"/>
</dbReference>
<dbReference type="EC" id="2.1.2.9" evidence="3 8"/>
<evidence type="ECO:0000313" key="11">
    <source>
        <dbReference type="EMBL" id="OGF32429.1"/>
    </source>
</evidence>
<dbReference type="InterPro" id="IPR041711">
    <property type="entry name" value="Met-tRNA-FMT_N"/>
</dbReference>
<evidence type="ECO:0000256" key="1">
    <source>
        <dbReference type="ARBA" id="ARBA00002606"/>
    </source>
</evidence>
<feature type="binding site" evidence="8">
    <location>
        <begin position="114"/>
        <end position="117"/>
    </location>
    <ligand>
        <name>(6S)-5,6,7,8-tetrahydrofolate</name>
        <dbReference type="ChEBI" id="CHEBI:57453"/>
    </ligand>
</feature>
<dbReference type="SUPFAM" id="SSF50486">
    <property type="entry name" value="FMT C-terminal domain-like"/>
    <property type="match status" value="1"/>
</dbReference>
<evidence type="ECO:0000256" key="6">
    <source>
        <dbReference type="ARBA" id="ARBA00022917"/>
    </source>
</evidence>
<feature type="domain" description="Formyl transferase C-terminal" evidence="10">
    <location>
        <begin position="208"/>
        <end position="315"/>
    </location>
</feature>
<dbReference type="InterPro" id="IPR011034">
    <property type="entry name" value="Formyl_transferase-like_C_sf"/>
</dbReference>
<dbReference type="InterPro" id="IPR002376">
    <property type="entry name" value="Formyl_transf_N"/>
</dbReference>
<evidence type="ECO:0000256" key="7">
    <source>
        <dbReference type="ARBA" id="ARBA00048558"/>
    </source>
</evidence>
<proteinExistence type="inferred from homology"/>
<dbReference type="InterPro" id="IPR005793">
    <property type="entry name" value="Formyl_trans_C"/>
</dbReference>
<evidence type="ECO:0000259" key="10">
    <source>
        <dbReference type="Pfam" id="PF02911"/>
    </source>
</evidence>
<dbReference type="NCBIfam" id="TIGR00460">
    <property type="entry name" value="fmt"/>
    <property type="match status" value="1"/>
</dbReference>
<dbReference type="GO" id="GO:0005829">
    <property type="term" value="C:cytosol"/>
    <property type="evidence" value="ECO:0007669"/>
    <property type="project" value="TreeGrafter"/>
</dbReference>
<dbReference type="EMBL" id="MFGJ01000006">
    <property type="protein sequence ID" value="OGF32429.1"/>
    <property type="molecule type" value="Genomic_DNA"/>
</dbReference>
<comment type="function">
    <text evidence="1 8">Attaches a formyl group to the free amino group of methionyl-tRNA(fMet). The formyl group appears to play a dual role in the initiator identity of N-formylmethionyl-tRNA by promoting its recognition by IF2 and preventing the misappropriation of this tRNA by the elongation apparatus.</text>
</comment>
<dbReference type="Gene3D" id="3.10.25.10">
    <property type="entry name" value="Formyl transferase, C-terminal domain"/>
    <property type="match status" value="1"/>
</dbReference>
<dbReference type="InterPro" id="IPR037022">
    <property type="entry name" value="Formyl_trans_C_sf"/>
</dbReference>
<comment type="caution">
    <text evidence="11">The sequence shown here is derived from an EMBL/GenBank/DDBJ whole genome shotgun (WGS) entry which is preliminary data.</text>
</comment>
<comment type="similarity">
    <text evidence="2 8">Belongs to the Fmt family.</text>
</comment>
<evidence type="ECO:0000313" key="12">
    <source>
        <dbReference type="Proteomes" id="UP000179001"/>
    </source>
</evidence>
<dbReference type="AlphaFoldDB" id="A0A1F5T0J0"/>
<dbReference type="HAMAP" id="MF_00182">
    <property type="entry name" value="Formyl_trans"/>
    <property type="match status" value="1"/>
</dbReference>
<sequence length="324" mass="35881">MEKKDIKIVFFGTSEFAVPIFKKIADNYDVKLVVTSPDKPSGRKMIMTPPPVKAEAENRGLAISQPNFLKRNDSFFEQLRKINPDIIIVVAYGKILPPEIINLPEQGCLNIHGSILPKYRGASPIQTALINGDKETGVSIILMDLGMDTGDIIKSEYLEINPADNFTVLSTKMSEMASSMIDDVIIPYITDELNLEMQDDDRASYCTKIESSMGKVIWSMSASAINNLVRAIAERVGVYTTFNDKKLNIIKSKVVSSCQNQEKYQDLPVGTVVSCMDEQNKSFIAVKCGKGALELEQVQLEGKKPMAVKDFINGQPNFVGSQLK</sequence>
<evidence type="ECO:0000256" key="8">
    <source>
        <dbReference type="HAMAP-Rule" id="MF_00182"/>
    </source>
</evidence>
<organism evidence="11 12">
    <name type="scientific">Candidatus Falkowbacteria bacterium RIFOXYC2_FULL_36_12</name>
    <dbReference type="NCBI Taxonomy" id="1798002"/>
    <lineage>
        <taxon>Bacteria</taxon>
        <taxon>Candidatus Falkowiibacteriota</taxon>
    </lineage>
</organism>
<dbReference type="CDD" id="cd08704">
    <property type="entry name" value="Met_tRNA_FMT_C"/>
    <property type="match status" value="1"/>
</dbReference>
<dbReference type="PANTHER" id="PTHR11138:SF5">
    <property type="entry name" value="METHIONYL-TRNA FORMYLTRANSFERASE, MITOCHONDRIAL"/>
    <property type="match status" value="1"/>
</dbReference>
<evidence type="ECO:0000256" key="2">
    <source>
        <dbReference type="ARBA" id="ARBA00010699"/>
    </source>
</evidence>
<feature type="domain" description="Formyl transferase N-terminal" evidence="9">
    <location>
        <begin position="7"/>
        <end position="183"/>
    </location>
</feature>
<dbReference type="Pfam" id="PF00551">
    <property type="entry name" value="Formyl_trans_N"/>
    <property type="match status" value="1"/>
</dbReference>
<dbReference type="InterPro" id="IPR036477">
    <property type="entry name" value="Formyl_transf_N_sf"/>
</dbReference>
<dbReference type="STRING" id="1798002.A2478_03865"/>
<dbReference type="PANTHER" id="PTHR11138">
    <property type="entry name" value="METHIONYL-TRNA FORMYLTRANSFERASE"/>
    <property type="match status" value="1"/>
</dbReference>
<name>A0A1F5T0J0_9BACT</name>
<gene>
    <name evidence="8" type="primary">fmt</name>
    <name evidence="11" type="ORF">A2478_03865</name>
</gene>
<accession>A0A1F5T0J0</accession>
<evidence type="ECO:0000256" key="5">
    <source>
        <dbReference type="ARBA" id="ARBA00022679"/>
    </source>
</evidence>
<dbReference type="CDD" id="cd08646">
    <property type="entry name" value="FMT_core_Met-tRNA-FMT_N"/>
    <property type="match status" value="1"/>
</dbReference>
<dbReference type="SUPFAM" id="SSF53328">
    <property type="entry name" value="Formyltransferase"/>
    <property type="match status" value="1"/>
</dbReference>
<dbReference type="Proteomes" id="UP000179001">
    <property type="component" value="Unassembled WGS sequence"/>
</dbReference>
<dbReference type="InterPro" id="IPR044135">
    <property type="entry name" value="Met-tRNA-FMT_C"/>
</dbReference>
<dbReference type="Pfam" id="PF02911">
    <property type="entry name" value="Formyl_trans_C"/>
    <property type="match status" value="1"/>
</dbReference>
<evidence type="ECO:0000256" key="3">
    <source>
        <dbReference type="ARBA" id="ARBA00012261"/>
    </source>
</evidence>
<evidence type="ECO:0000256" key="4">
    <source>
        <dbReference type="ARBA" id="ARBA00016014"/>
    </source>
</evidence>
<reference evidence="11 12" key="1">
    <citation type="journal article" date="2016" name="Nat. Commun.">
        <title>Thousands of microbial genomes shed light on interconnected biogeochemical processes in an aquifer system.</title>
        <authorList>
            <person name="Anantharaman K."/>
            <person name="Brown C.T."/>
            <person name="Hug L.A."/>
            <person name="Sharon I."/>
            <person name="Castelle C.J."/>
            <person name="Probst A.J."/>
            <person name="Thomas B.C."/>
            <person name="Singh A."/>
            <person name="Wilkins M.J."/>
            <person name="Karaoz U."/>
            <person name="Brodie E.L."/>
            <person name="Williams K.H."/>
            <person name="Hubbard S.S."/>
            <person name="Banfield J.F."/>
        </authorList>
    </citation>
    <scope>NUCLEOTIDE SEQUENCE [LARGE SCALE GENOMIC DNA]</scope>
</reference>
<keyword evidence="5 8" id="KW-0808">Transferase</keyword>
<dbReference type="InterPro" id="IPR005794">
    <property type="entry name" value="Fmt"/>
</dbReference>